<dbReference type="InterPro" id="IPR043128">
    <property type="entry name" value="Rev_trsase/Diguanyl_cyclase"/>
</dbReference>
<dbReference type="OrthoDB" id="6783748at2759"/>
<name>A0A4Y2NRG0_ARAVE</name>
<evidence type="ECO:0000313" key="3">
    <source>
        <dbReference type="Proteomes" id="UP000499080"/>
    </source>
</evidence>
<protein>
    <submittedName>
        <fullName evidence="2">Retrovirus-related Pol polyprotein from transposon 17.6</fullName>
    </submittedName>
</protein>
<organism evidence="2 3">
    <name type="scientific">Araneus ventricosus</name>
    <name type="common">Orbweaver spider</name>
    <name type="synonym">Epeira ventricosa</name>
    <dbReference type="NCBI Taxonomy" id="182803"/>
    <lineage>
        <taxon>Eukaryota</taxon>
        <taxon>Metazoa</taxon>
        <taxon>Ecdysozoa</taxon>
        <taxon>Arthropoda</taxon>
        <taxon>Chelicerata</taxon>
        <taxon>Arachnida</taxon>
        <taxon>Araneae</taxon>
        <taxon>Araneomorphae</taxon>
        <taxon>Entelegynae</taxon>
        <taxon>Araneoidea</taxon>
        <taxon>Araneidae</taxon>
        <taxon>Araneus</taxon>
    </lineage>
</organism>
<dbReference type="InterPro" id="IPR043502">
    <property type="entry name" value="DNA/RNA_pol_sf"/>
</dbReference>
<dbReference type="Gene3D" id="3.30.70.270">
    <property type="match status" value="1"/>
</dbReference>
<dbReference type="InterPro" id="IPR000477">
    <property type="entry name" value="RT_dom"/>
</dbReference>
<dbReference type="AlphaFoldDB" id="A0A4Y2NRG0"/>
<dbReference type="SUPFAM" id="SSF56672">
    <property type="entry name" value="DNA/RNA polymerases"/>
    <property type="match status" value="1"/>
</dbReference>
<dbReference type="Gene3D" id="3.10.10.10">
    <property type="entry name" value="HIV Type 1 Reverse Transcriptase, subunit A, domain 1"/>
    <property type="match status" value="1"/>
</dbReference>
<keyword evidence="3" id="KW-1185">Reference proteome</keyword>
<dbReference type="Pfam" id="PF00078">
    <property type="entry name" value="RVT_1"/>
    <property type="match status" value="1"/>
</dbReference>
<dbReference type="PROSITE" id="PS50878">
    <property type="entry name" value="RT_POL"/>
    <property type="match status" value="1"/>
</dbReference>
<reference evidence="2 3" key="1">
    <citation type="journal article" date="2019" name="Sci. Rep.">
        <title>Orb-weaving spider Araneus ventricosus genome elucidates the spidroin gene catalogue.</title>
        <authorList>
            <person name="Kono N."/>
            <person name="Nakamura H."/>
            <person name="Ohtoshi R."/>
            <person name="Moran D.A.P."/>
            <person name="Shinohara A."/>
            <person name="Yoshida Y."/>
            <person name="Fujiwara M."/>
            <person name="Mori M."/>
            <person name="Tomita M."/>
            <person name="Arakawa K."/>
        </authorList>
    </citation>
    <scope>NUCLEOTIDE SEQUENCE [LARGE SCALE GENOMIC DNA]</scope>
</reference>
<dbReference type="GO" id="GO:0071897">
    <property type="term" value="P:DNA biosynthetic process"/>
    <property type="evidence" value="ECO:0007669"/>
    <property type="project" value="UniProtKB-ARBA"/>
</dbReference>
<gene>
    <name evidence="2" type="primary">pol_3613</name>
    <name evidence="2" type="ORF">AVEN_237780_1</name>
</gene>
<dbReference type="EMBL" id="BGPR01009770">
    <property type="protein sequence ID" value="GBN42175.1"/>
    <property type="molecule type" value="Genomic_DNA"/>
</dbReference>
<accession>A0A4Y2NRG0</accession>
<feature type="domain" description="Reverse transcriptase" evidence="1">
    <location>
        <begin position="1"/>
        <end position="99"/>
    </location>
</feature>
<dbReference type="PANTHER" id="PTHR24559">
    <property type="entry name" value="TRANSPOSON TY3-I GAG-POL POLYPROTEIN"/>
    <property type="match status" value="1"/>
</dbReference>
<dbReference type="PANTHER" id="PTHR24559:SF444">
    <property type="entry name" value="REVERSE TRANSCRIPTASE DOMAIN-CONTAINING PROTEIN"/>
    <property type="match status" value="1"/>
</dbReference>
<evidence type="ECO:0000313" key="2">
    <source>
        <dbReference type="EMBL" id="GBN42175.1"/>
    </source>
</evidence>
<dbReference type="CDD" id="cd01647">
    <property type="entry name" value="RT_LTR"/>
    <property type="match status" value="1"/>
</dbReference>
<comment type="caution">
    <text evidence="2">The sequence shown here is derived from an EMBL/GenBank/DDBJ whole genome shotgun (WGS) entry which is preliminary data.</text>
</comment>
<proteinExistence type="predicted"/>
<dbReference type="Proteomes" id="UP000499080">
    <property type="component" value="Unassembled WGS sequence"/>
</dbReference>
<evidence type="ECO:0000259" key="1">
    <source>
        <dbReference type="PROSITE" id="PS50878"/>
    </source>
</evidence>
<dbReference type="InterPro" id="IPR053134">
    <property type="entry name" value="RNA-dir_DNA_polymerase"/>
</dbReference>
<sequence length="99" mass="11462">MDTLLHDAKSTAFMSTLDLKTSYHQIEVNPADKDKTAFLCPFGMFRYKRMPFSLKNAPAAFQRLMDQFRNGLPAVNILVYLDDIFVLSETFEQHIQDLK</sequence>